<dbReference type="EMBL" id="CABL01000019">
    <property type="protein sequence ID" value="CBH76398.1"/>
    <property type="molecule type" value="Genomic_DNA"/>
</dbReference>
<proteinExistence type="predicted"/>
<evidence type="ECO:0000313" key="1">
    <source>
        <dbReference type="EMBL" id="CBH74297.1"/>
    </source>
</evidence>
<comment type="caution">
    <text evidence="1">The sequence shown here is derived from an EMBL/GenBank/DDBJ whole genome shotgun (WGS) entry which is preliminary data.</text>
</comment>
<dbReference type="AntiFam" id="ANF00009">
    <property type="entry name" value="Shadow ORF (opposite transposase protein)"/>
</dbReference>
<reference evidence="1" key="1">
    <citation type="submission" date="2009-10" db="EMBL/GenBank/DDBJ databases">
        <title>Diversity of trophic interactions inside an arsenic-rich microbial ecosystem.</title>
        <authorList>
            <person name="Bertin P.N."/>
            <person name="Heinrich-Salmeron A."/>
            <person name="Pelletier E."/>
            <person name="Goulhen-Chollet F."/>
            <person name="Arsene-Ploetze F."/>
            <person name="Gallien S."/>
            <person name="Calteau A."/>
            <person name="Vallenet D."/>
            <person name="Casiot C."/>
            <person name="Chane-Woon-Ming B."/>
            <person name="Giloteaux L."/>
            <person name="Barakat M."/>
            <person name="Bonnefoy V."/>
            <person name="Bruneel O."/>
            <person name="Chandler M."/>
            <person name="Cleiss J."/>
            <person name="Duran R."/>
            <person name="Elbaz-Poulichet F."/>
            <person name="Fonknechten N."/>
            <person name="Lauga B."/>
            <person name="Mornico D."/>
            <person name="Ortet P."/>
            <person name="Schaeffer C."/>
            <person name="Siguier P."/>
            <person name="Alexander Thil Smith A."/>
            <person name="Van Dorsselaer A."/>
            <person name="Weissenbach J."/>
            <person name="Medigue C."/>
            <person name="Le Paslier D."/>
        </authorList>
    </citation>
    <scope>NUCLEOTIDE SEQUENCE</scope>
</reference>
<sequence length="329" mass="36501">MDAMLLGKGARLAVGVLDSAIGMPYQPFGRSAPVDRRLECVEHKARLHACTHRPPDHHSRKQVENDGEIEPALASSDVCYVACPTTIRTADLVGRELAIQDVRGDRILVVGIGRPWRKAAPTLPSDARRAHDAGNPVAPAVRLDKRRVDARRTVARLARGMNRNDLLSQLGIALLPRAYRAAEPRVVSTLRCLENAAHRADREFFSIRLDERVFQRDSLAKKVTAFFKMSRSSVRRAFSRCSFRICSSCDVSFPLPGNGALGLARYSRIHRYKVSRDSPSDRATEAAGSFESTTRRRASTLYSAGCWVRFFGMRHLSGPPQGVTYLGVH</sequence>
<name>E6PCW3_9ZZZZ</name>
<protein>
    <submittedName>
        <fullName evidence="1">Uncharacterized protein</fullName>
    </submittedName>
</protein>
<gene>
    <name evidence="3" type="ORF">CARN1_0878</name>
    <name evidence="2" type="ORF">CARN1_1477</name>
    <name evidence="1" type="ORF">CARN1_2184</name>
</gene>
<dbReference type="EMBL" id="CABL01000007">
    <property type="protein sequence ID" value="CBH75256.1"/>
    <property type="molecule type" value="Genomic_DNA"/>
</dbReference>
<evidence type="ECO:0000313" key="3">
    <source>
        <dbReference type="EMBL" id="CBH76398.1"/>
    </source>
</evidence>
<organism evidence="1">
    <name type="scientific">mine drainage metagenome</name>
    <dbReference type="NCBI Taxonomy" id="410659"/>
    <lineage>
        <taxon>unclassified sequences</taxon>
        <taxon>metagenomes</taxon>
        <taxon>ecological metagenomes</taxon>
    </lineage>
</organism>
<evidence type="ECO:0000313" key="2">
    <source>
        <dbReference type="EMBL" id="CBH75256.1"/>
    </source>
</evidence>
<dbReference type="EMBL" id="CABL01000001">
    <property type="protein sequence ID" value="CBH74297.1"/>
    <property type="molecule type" value="Genomic_DNA"/>
</dbReference>
<accession>E6PCW3</accession>
<dbReference type="AlphaFoldDB" id="E6PCW3"/>